<evidence type="ECO:0000256" key="3">
    <source>
        <dbReference type="ARBA" id="ARBA00022741"/>
    </source>
</evidence>
<evidence type="ECO:0000313" key="12">
    <source>
        <dbReference type="Proteomes" id="UP000311382"/>
    </source>
</evidence>
<protein>
    <recommendedName>
        <fullName evidence="10">AAA+ ATPase domain-containing protein</fullName>
    </recommendedName>
</protein>
<evidence type="ECO:0000313" key="11">
    <source>
        <dbReference type="EMBL" id="TNY24021.1"/>
    </source>
</evidence>
<organism evidence="11 12">
    <name type="scientific">Rhodotorula diobovata</name>
    <dbReference type="NCBI Taxonomy" id="5288"/>
    <lineage>
        <taxon>Eukaryota</taxon>
        <taxon>Fungi</taxon>
        <taxon>Dikarya</taxon>
        <taxon>Basidiomycota</taxon>
        <taxon>Pucciniomycotina</taxon>
        <taxon>Microbotryomycetes</taxon>
        <taxon>Sporidiobolales</taxon>
        <taxon>Sporidiobolaceae</taxon>
        <taxon>Rhodotorula</taxon>
    </lineage>
</organism>
<feature type="region of interest" description="Disordered" evidence="9">
    <location>
        <begin position="322"/>
        <end position="361"/>
    </location>
</feature>
<dbReference type="InterPro" id="IPR027417">
    <property type="entry name" value="P-loop_NTPase"/>
</dbReference>
<evidence type="ECO:0000256" key="8">
    <source>
        <dbReference type="ARBA" id="ARBA00043975"/>
    </source>
</evidence>
<dbReference type="Gene3D" id="3.40.50.300">
    <property type="entry name" value="P-loop containing nucleotide triphosphate hydrolases"/>
    <property type="match status" value="1"/>
</dbReference>
<keyword evidence="4" id="KW-0067">ATP-binding</keyword>
<evidence type="ECO:0000259" key="10">
    <source>
        <dbReference type="SMART" id="SM00382"/>
    </source>
</evidence>
<evidence type="ECO:0000256" key="5">
    <source>
        <dbReference type="ARBA" id="ARBA00023125"/>
    </source>
</evidence>
<dbReference type="InterPro" id="IPR003959">
    <property type="entry name" value="ATPase_AAA_core"/>
</dbReference>
<evidence type="ECO:0000256" key="4">
    <source>
        <dbReference type="ARBA" id="ARBA00022840"/>
    </source>
</evidence>
<dbReference type="STRING" id="5288.A0A5C5G809"/>
<dbReference type="Pfam" id="PF00004">
    <property type="entry name" value="AAA"/>
    <property type="match status" value="1"/>
</dbReference>
<dbReference type="Gene3D" id="1.10.8.60">
    <property type="match status" value="1"/>
</dbReference>
<keyword evidence="3" id="KW-0547">Nucleotide-binding</keyword>
<feature type="region of interest" description="Disordered" evidence="9">
    <location>
        <begin position="131"/>
        <end position="158"/>
    </location>
</feature>
<reference evidence="11 12" key="1">
    <citation type="submission" date="2019-03" db="EMBL/GenBank/DDBJ databases">
        <title>Rhodosporidium diobovatum UCD-FST 08-225 genome sequencing, assembly, and annotation.</title>
        <authorList>
            <person name="Fakankun I.U."/>
            <person name="Fristensky B."/>
            <person name="Levin D.B."/>
        </authorList>
    </citation>
    <scope>NUCLEOTIDE SEQUENCE [LARGE SCALE GENOMIC DNA]</scope>
    <source>
        <strain evidence="11 12">UCD-FST 08-225</strain>
    </source>
</reference>
<dbReference type="OrthoDB" id="2195431at2759"/>
<dbReference type="PANTHER" id="PTHR46765">
    <property type="entry name" value="P-LOOP CONTAINING NUCLEOSIDE TRIPHOSPHATE HYDROLASES SUPERFAMILY PROTEIN"/>
    <property type="match status" value="1"/>
</dbReference>
<feature type="compositionally biased region" description="Low complexity" evidence="9">
    <location>
        <begin position="133"/>
        <end position="145"/>
    </location>
</feature>
<keyword evidence="2" id="KW-0235">DNA replication</keyword>
<dbReference type="GO" id="GO:0016887">
    <property type="term" value="F:ATP hydrolysis activity"/>
    <property type="evidence" value="ECO:0007669"/>
    <property type="project" value="InterPro"/>
</dbReference>
<keyword evidence="12" id="KW-1185">Reference proteome</keyword>
<evidence type="ECO:0000256" key="9">
    <source>
        <dbReference type="SAM" id="MobiDB-lite"/>
    </source>
</evidence>
<feature type="domain" description="AAA+ ATPase" evidence="10">
    <location>
        <begin position="367"/>
        <end position="526"/>
    </location>
</feature>
<evidence type="ECO:0000256" key="2">
    <source>
        <dbReference type="ARBA" id="ARBA00022705"/>
    </source>
</evidence>
<dbReference type="GO" id="GO:0003677">
    <property type="term" value="F:DNA binding"/>
    <property type="evidence" value="ECO:0007669"/>
    <property type="project" value="UniProtKB-KW"/>
</dbReference>
<comment type="subcellular location">
    <subcellularLocation>
        <location evidence="1">Nucleus</location>
    </subcellularLocation>
</comment>
<proteinExistence type="inferred from homology"/>
<name>A0A5C5G809_9BASI</name>
<dbReference type="EMBL" id="SOZI01000006">
    <property type="protein sequence ID" value="TNY24021.1"/>
    <property type="molecule type" value="Genomic_DNA"/>
</dbReference>
<comment type="similarity">
    <text evidence="8">Belongs to the activator 1 small subunits family. CTF18 subfamily.</text>
</comment>
<dbReference type="PANTHER" id="PTHR46765:SF1">
    <property type="entry name" value="P-LOOP CONTAINING NUCLEOSIDE TRIPHOSPHATE HYDROLASES SUPERFAMILY PROTEIN"/>
    <property type="match status" value="1"/>
</dbReference>
<evidence type="ECO:0000256" key="1">
    <source>
        <dbReference type="ARBA" id="ARBA00004123"/>
    </source>
</evidence>
<dbReference type="AlphaFoldDB" id="A0A5C5G809"/>
<feature type="region of interest" description="Disordered" evidence="9">
    <location>
        <begin position="1"/>
        <end position="39"/>
    </location>
</feature>
<dbReference type="InterPro" id="IPR047854">
    <property type="entry name" value="RFC_lid"/>
</dbReference>
<dbReference type="SUPFAM" id="SSF52540">
    <property type="entry name" value="P-loop containing nucleoside triphosphate hydrolases"/>
    <property type="match status" value="1"/>
</dbReference>
<keyword evidence="7" id="KW-0131">Cell cycle</keyword>
<dbReference type="SMART" id="SM00382">
    <property type="entry name" value="AAA"/>
    <property type="match status" value="1"/>
</dbReference>
<dbReference type="InterPro" id="IPR053016">
    <property type="entry name" value="CTF18-RFC_complex"/>
</dbReference>
<keyword evidence="6" id="KW-0539">Nucleus</keyword>
<comment type="caution">
    <text evidence="11">The sequence shown here is derived from an EMBL/GenBank/DDBJ whole genome shotgun (WGS) entry which is preliminary data.</text>
</comment>
<accession>A0A5C5G809</accession>
<dbReference type="GO" id="GO:0006260">
    <property type="term" value="P:DNA replication"/>
    <property type="evidence" value="ECO:0007669"/>
    <property type="project" value="UniProtKB-KW"/>
</dbReference>
<dbReference type="GO" id="GO:0005524">
    <property type="term" value="F:ATP binding"/>
    <property type="evidence" value="ECO:0007669"/>
    <property type="project" value="UniProtKB-KW"/>
</dbReference>
<gene>
    <name evidence="11" type="ORF">DMC30DRAFT_443933</name>
</gene>
<feature type="compositionally biased region" description="Gly residues" evidence="9">
    <location>
        <begin position="337"/>
        <end position="353"/>
    </location>
</feature>
<feature type="compositionally biased region" description="Pro residues" evidence="9">
    <location>
        <begin position="9"/>
        <end position="20"/>
    </location>
</feature>
<dbReference type="GO" id="GO:0005634">
    <property type="term" value="C:nucleus"/>
    <property type="evidence" value="ECO:0007669"/>
    <property type="project" value="UniProtKB-SubCell"/>
</dbReference>
<dbReference type="CDD" id="cd00009">
    <property type="entry name" value="AAA"/>
    <property type="match status" value="1"/>
</dbReference>
<evidence type="ECO:0000256" key="7">
    <source>
        <dbReference type="ARBA" id="ARBA00023306"/>
    </source>
</evidence>
<evidence type="ECO:0000256" key="6">
    <source>
        <dbReference type="ARBA" id="ARBA00023242"/>
    </source>
</evidence>
<keyword evidence="5" id="KW-0238">DNA-binding</keyword>
<dbReference type="CDD" id="cd18140">
    <property type="entry name" value="HLD_clamp_RFC"/>
    <property type="match status" value="1"/>
</dbReference>
<dbReference type="InterPro" id="IPR003593">
    <property type="entry name" value="AAA+_ATPase"/>
</dbReference>
<sequence length="948" mass="102919">MAALAELNRPPPFRRSPPPNAKLSASAHASPDDDDDEDWAALEAAAEADAAERAAQMMGDEAEDVDMDILREIEAQEREVDAQLAGGVRGASGGAFSKAAGDASLANSGGVVDATRERKGKGRMLLEEDDDFGSFGEEGVAGPAVPAKPAPGRPAGLAGAASHLHDYTSRFGSVSSLNLSSVSAGYIEATPIQATRLDGTKLVFKRKKKLEGWRAGGVGQKDESGALEQLAASMLAQPYHELVRSIEQDAVMAKKQKEADAANPAMATRTAAVVETELWTDRYRPKRFVDLLGDERVHRTALIWLKEWDMCVFKGTSKANAAAELKRDRRNKRARDGGNGGFGSGAGGAPGGEGFEEVAPDPYGRPQEKILLLSGPPGLGKTTLAHVLARQAGYQVLEINASDDRTGGVVEHRIRNALDSQALTMGVPEGKGKGREKEREDGRTRPTCVIVDEVDGAAGGGESSFVKTLVKLVTEGSSLKRPNRKNKGKQPRPLLRPIICICNDLYAPVLRPLRPLAKIVRFSPPTSAMLTKRLRTICDSEELSTENKHLSLLVETAEGDLRSCLNTLQFIKRNGSLVTEEAIRNSSLGKKDTGTSASQVLDRLFKKPQRKRGMQAGTGMGSDERYLNRIVTDVQTSGEYEKIAQGCFENYLTANGVNNEAFPRIIGALDWIYLYDRVDSRLRAEREYELLAYVPYSFVAWYPLFSSQTPKPVELPKTDYEMYLQRTAHQEVAEAFVANMPHNLKALFTGTNVVAELLPLLNRVVAPDLKPVNSQVVKNDERARLLRLVNTMITTNLAFVIDKSEDGQLSYKLDPPIDVFVHFEGKRPTDIAPGRFAVRQMINREIDAELLRRGDGAKAGTKTAGEILDAYKADPAKAATAPATTKQAVDFFGRAIVANTVDGAGELLADGSGVAPPAPKRVRQAHYRFHEGFSNAVRVTKRLSDFLA</sequence>
<dbReference type="Proteomes" id="UP000311382">
    <property type="component" value="Unassembled WGS sequence"/>
</dbReference>